<keyword evidence="2" id="KW-1133">Transmembrane helix</keyword>
<organism evidence="3 4">
    <name type="scientific">Globodera rostochiensis</name>
    <name type="common">Golden nematode worm</name>
    <name type="synonym">Heterodera rostochiensis</name>
    <dbReference type="NCBI Taxonomy" id="31243"/>
    <lineage>
        <taxon>Eukaryota</taxon>
        <taxon>Metazoa</taxon>
        <taxon>Ecdysozoa</taxon>
        <taxon>Nematoda</taxon>
        <taxon>Chromadorea</taxon>
        <taxon>Rhabditida</taxon>
        <taxon>Tylenchina</taxon>
        <taxon>Tylenchomorpha</taxon>
        <taxon>Tylenchoidea</taxon>
        <taxon>Heteroderidae</taxon>
        <taxon>Heteroderinae</taxon>
        <taxon>Globodera</taxon>
    </lineage>
</organism>
<protein>
    <submittedName>
        <fullName evidence="4">Uncharacterized protein</fullName>
    </submittedName>
</protein>
<feature type="transmembrane region" description="Helical" evidence="2">
    <location>
        <begin position="21"/>
        <end position="43"/>
    </location>
</feature>
<proteinExistence type="predicted"/>
<evidence type="ECO:0000313" key="4">
    <source>
        <dbReference type="WBParaSite" id="Gr19_v10_g14964.t1"/>
    </source>
</evidence>
<dbReference type="AlphaFoldDB" id="A0A914H9A1"/>
<dbReference type="WBParaSite" id="Gr19_v10_g14964.t1">
    <property type="protein sequence ID" value="Gr19_v10_g14964.t1"/>
    <property type="gene ID" value="Gr19_v10_g14964"/>
</dbReference>
<keyword evidence="2" id="KW-0812">Transmembrane</keyword>
<dbReference type="Proteomes" id="UP000887572">
    <property type="component" value="Unplaced"/>
</dbReference>
<evidence type="ECO:0000256" key="2">
    <source>
        <dbReference type="SAM" id="Phobius"/>
    </source>
</evidence>
<feature type="compositionally biased region" description="Basic and acidic residues" evidence="1">
    <location>
        <begin position="82"/>
        <end position="96"/>
    </location>
</feature>
<reference evidence="4" key="1">
    <citation type="submission" date="2022-11" db="UniProtKB">
        <authorList>
            <consortium name="WormBaseParasite"/>
        </authorList>
    </citation>
    <scope>IDENTIFICATION</scope>
</reference>
<sequence>MHFPKSLFGIALPKWIVSEQYGGWVLGFYALIFMIILPVAVVLEGDDEVEVEQQDEDRLLDGQQFTFGRNGLAVGKALGGRGRMESEQNRGEESRTPKQQRRLWGRVWKNGLDPGAIGVNWALTTGRRVQP</sequence>
<evidence type="ECO:0000256" key="1">
    <source>
        <dbReference type="SAM" id="MobiDB-lite"/>
    </source>
</evidence>
<accession>A0A914H9A1</accession>
<name>A0A914H9A1_GLORO</name>
<feature type="region of interest" description="Disordered" evidence="1">
    <location>
        <begin position="78"/>
        <end position="99"/>
    </location>
</feature>
<evidence type="ECO:0000313" key="3">
    <source>
        <dbReference type="Proteomes" id="UP000887572"/>
    </source>
</evidence>
<keyword evidence="3" id="KW-1185">Reference proteome</keyword>
<keyword evidence="2" id="KW-0472">Membrane</keyword>